<feature type="region of interest" description="Disordered" evidence="1">
    <location>
        <begin position="54"/>
        <end position="82"/>
    </location>
</feature>
<reference evidence="2 3" key="1">
    <citation type="submission" date="2017-07" db="EMBL/GenBank/DDBJ databases">
        <title>A draft genome sequence of Komagataeibacter xylinus LMG 1515.</title>
        <authorList>
            <person name="Skraban J."/>
            <person name="Cleenwerck I."/>
            <person name="Vandamme P."/>
            <person name="Trcek J."/>
        </authorList>
    </citation>
    <scope>NUCLEOTIDE SEQUENCE [LARGE SCALE GENOMIC DNA]</scope>
    <source>
        <strain evidence="2 3">LMG 1515</strain>
    </source>
</reference>
<proteinExistence type="predicted"/>
<comment type="caution">
    <text evidence="2">The sequence shown here is derived from an EMBL/GenBank/DDBJ whole genome shotgun (WGS) entry which is preliminary data.</text>
</comment>
<evidence type="ECO:0000256" key="1">
    <source>
        <dbReference type="SAM" id="MobiDB-lite"/>
    </source>
</evidence>
<sequence length="178" mass="19208">MLNDLEFLPREQRVRAMCVAMAIGHLAGEDRDPDAVITFADAFDGYIRTGMPQAGAADAAEPAQENASDAARQPADGHFPPTAENRALIAKSVKTVTPMMELIMIGGGHIELKDIGRRVPKACIVLPPEARAALGQSDMQIFAQVEVMIMALHAMGCRFRTETVCGMPSVQWTMPVGF</sequence>
<evidence type="ECO:0000313" key="3">
    <source>
        <dbReference type="Proteomes" id="UP000248257"/>
    </source>
</evidence>
<keyword evidence="3" id="KW-1185">Reference proteome</keyword>
<dbReference type="Proteomes" id="UP000248257">
    <property type="component" value="Unassembled WGS sequence"/>
</dbReference>
<evidence type="ECO:0000313" key="2">
    <source>
        <dbReference type="EMBL" id="PYD55562.1"/>
    </source>
</evidence>
<feature type="compositionally biased region" description="Low complexity" evidence="1">
    <location>
        <begin position="54"/>
        <end position="67"/>
    </location>
</feature>
<organism evidence="2 3">
    <name type="scientific">Komagataeibacter xylinus</name>
    <name type="common">Gluconacetobacter xylinus</name>
    <dbReference type="NCBI Taxonomy" id="28448"/>
    <lineage>
        <taxon>Bacteria</taxon>
        <taxon>Pseudomonadati</taxon>
        <taxon>Pseudomonadota</taxon>
        <taxon>Alphaproteobacteria</taxon>
        <taxon>Acetobacterales</taxon>
        <taxon>Acetobacteraceae</taxon>
        <taxon>Komagataeibacter</taxon>
    </lineage>
</organism>
<dbReference type="AlphaFoldDB" id="A0A318PIM9"/>
<dbReference type="EMBL" id="NKUC01000067">
    <property type="protein sequence ID" value="PYD55562.1"/>
    <property type="molecule type" value="Genomic_DNA"/>
</dbReference>
<name>A0A318PIM9_KOMXY</name>
<protein>
    <submittedName>
        <fullName evidence="2">Uncharacterized protein</fullName>
    </submittedName>
</protein>
<accession>A0A318PIM9</accession>
<dbReference type="RefSeq" id="WP_061276585.1">
    <property type="nucleotide sequence ID" value="NZ_CBCRXN010000093.1"/>
</dbReference>
<gene>
    <name evidence="2" type="ORF">CFR75_15795</name>
</gene>